<gene>
    <name evidence="2" type="ORF">CVT25_010486</name>
</gene>
<sequence>MPAHNNAFRRLLRFNAITGVMADSDVAPAARYDFDKIIVLSDERGTPDNMIPTQANIMKQLELLIPSNPGANFFFAYSGHSDQRPDESGEEEDGLEEYIIPCDAMDRSGKVVEDLIITDKVGLFPSL</sequence>
<dbReference type="InParanoid" id="A0A409XDH4"/>
<evidence type="ECO:0008006" key="4">
    <source>
        <dbReference type="Google" id="ProtNLM"/>
    </source>
</evidence>
<dbReference type="STRING" id="93625.A0A409XDH4"/>
<dbReference type="InterPro" id="IPR050452">
    <property type="entry name" value="Metacaspase"/>
</dbReference>
<dbReference type="OrthoDB" id="3223806at2759"/>
<keyword evidence="3" id="KW-1185">Reference proteome</keyword>
<dbReference type="PANTHER" id="PTHR48104">
    <property type="entry name" value="METACASPASE-4"/>
    <property type="match status" value="1"/>
</dbReference>
<proteinExistence type="inferred from homology"/>
<dbReference type="Gene3D" id="3.40.50.12660">
    <property type="match status" value="1"/>
</dbReference>
<dbReference type="GO" id="GO:0005737">
    <property type="term" value="C:cytoplasm"/>
    <property type="evidence" value="ECO:0007669"/>
    <property type="project" value="TreeGrafter"/>
</dbReference>
<comment type="similarity">
    <text evidence="1">Belongs to the peptidase C14B family.</text>
</comment>
<evidence type="ECO:0000313" key="3">
    <source>
        <dbReference type="Proteomes" id="UP000283269"/>
    </source>
</evidence>
<name>A0A409XDH4_PSICY</name>
<organism evidence="2 3">
    <name type="scientific">Psilocybe cyanescens</name>
    <dbReference type="NCBI Taxonomy" id="93625"/>
    <lineage>
        <taxon>Eukaryota</taxon>
        <taxon>Fungi</taxon>
        <taxon>Dikarya</taxon>
        <taxon>Basidiomycota</taxon>
        <taxon>Agaricomycotina</taxon>
        <taxon>Agaricomycetes</taxon>
        <taxon>Agaricomycetidae</taxon>
        <taxon>Agaricales</taxon>
        <taxon>Agaricineae</taxon>
        <taxon>Strophariaceae</taxon>
        <taxon>Psilocybe</taxon>
    </lineage>
</organism>
<dbReference type="EMBL" id="NHYD01002025">
    <property type="protein sequence ID" value="PPQ88800.1"/>
    <property type="molecule type" value="Genomic_DNA"/>
</dbReference>
<evidence type="ECO:0000256" key="1">
    <source>
        <dbReference type="ARBA" id="ARBA00009005"/>
    </source>
</evidence>
<dbReference type="GO" id="GO:0004197">
    <property type="term" value="F:cysteine-type endopeptidase activity"/>
    <property type="evidence" value="ECO:0007669"/>
    <property type="project" value="TreeGrafter"/>
</dbReference>
<dbReference type="AlphaFoldDB" id="A0A409XDH4"/>
<dbReference type="PANTHER" id="PTHR48104:SF30">
    <property type="entry name" value="METACASPASE-1"/>
    <property type="match status" value="1"/>
</dbReference>
<dbReference type="GO" id="GO:0006508">
    <property type="term" value="P:proteolysis"/>
    <property type="evidence" value="ECO:0007669"/>
    <property type="project" value="TreeGrafter"/>
</dbReference>
<evidence type="ECO:0000313" key="2">
    <source>
        <dbReference type="EMBL" id="PPQ88800.1"/>
    </source>
</evidence>
<protein>
    <recommendedName>
        <fullName evidence="4">Metacaspase</fullName>
    </recommendedName>
</protein>
<dbReference type="Proteomes" id="UP000283269">
    <property type="component" value="Unassembled WGS sequence"/>
</dbReference>
<comment type="caution">
    <text evidence="2">The sequence shown here is derived from an EMBL/GenBank/DDBJ whole genome shotgun (WGS) entry which is preliminary data.</text>
</comment>
<reference evidence="2 3" key="1">
    <citation type="journal article" date="2018" name="Evol. Lett.">
        <title>Horizontal gene cluster transfer increased hallucinogenic mushroom diversity.</title>
        <authorList>
            <person name="Reynolds H.T."/>
            <person name="Vijayakumar V."/>
            <person name="Gluck-Thaler E."/>
            <person name="Korotkin H.B."/>
            <person name="Matheny P.B."/>
            <person name="Slot J.C."/>
        </authorList>
    </citation>
    <scope>NUCLEOTIDE SEQUENCE [LARGE SCALE GENOMIC DNA]</scope>
    <source>
        <strain evidence="2 3">2631</strain>
    </source>
</reference>
<accession>A0A409XDH4</accession>